<evidence type="ECO:0000313" key="21">
    <source>
        <dbReference type="Proteomes" id="UP001528912"/>
    </source>
</evidence>
<evidence type="ECO:0000256" key="13">
    <source>
        <dbReference type="ARBA" id="ARBA00031538"/>
    </source>
</evidence>
<evidence type="ECO:0000256" key="5">
    <source>
        <dbReference type="ARBA" id="ARBA00022475"/>
    </source>
</evidence>
<dbReference type="InterPro" id="IPR047196">
    <property type="entry name" value="YidC_ALB_C"/>
</dbReference>
<evidence type="ECO:0000256" key="15">
    <source>
        <dbReference type="ARBA" id="ARBA00033342"/>
    </source>
</evidence>
<keyword evidence="21" id="KW-1185">Reference proteome</keyword>
<gene>
    <name evidence="20" type="primary">yidC</name>
    <name evidence="20" type="ORF">P4R38_06440</name>
</gene>
<evidence type="ECO:0000256" key="18">
    <source>
        <dbReference type="SAM" id="Phobius"/>
    </source>
</evidence>
<accession>A0ABT6C6D2</accession>
<keyword evidence="8 18" id="KW-1133">Transmembrane helix</keyword>
<name>A0ABT6C6D2_9MICO</name>
<proteinExistence type="inferred from homology"/>
<keyword evidence="6 16" id="KW-0812">Transmembrane</keyword>
<dbReference type="PANTHER" id="PTHR12428:SF65">
    <property type="entry name" value="CYTOCHROME C OXIDASE ASSEMBLY PROTEIN COX18, MITOCHONDRIAL"/>
    <property type="match status" value="1"/>
</dbReference>
<feature type="transmembrane region" description="Helical" evidence="18">
    <location>
        <begin position="35"/>
        <end position="57"/>
    </location>
</feature>
<evidence type="ECO:0000256" key="1">
    <source>
        <dbReference type="ARBA" id="ARBA00004651"/>
    </source>
</evidence>
<dbReference type="CDD" id="cd20070">
    <property type="entry name" value="5TM_YidC_Alb3"/>
    <property type="match status" value="1"/>
</dbReference>
<dbReference type="RefSeq" id="WP_277191507.1">
    <property type="nucleotide sequence ID" value="NZ_JAROAV010000023.1"/>
</dbReference>
<evidence type="ECO:0000256" key="11">
    <source>
        <dbReference type="ARBA" id="ARBA00025034"/>
    </source>
</evidence>
<organism evidence="20 21">
    <name type="scientific">Luteipulveratus flavus</name>
    <dbReference type="NCBI Taxonomy" id="3031728"/>
    <lineage>
        <taxon>Bacteria</taxon>
        <taxon>Bacillati</taxon>
        <taxon>Actinomycetota</taxon>
        <taxon>Actinomycetes</taxon>
        <taxon>Micrococcales</taxon>
        <taxon>Dermacoccaceae</taxon>
        <taxon>Luteipulveratus</taxon>
    </lineage>
</organism>
<evidence type="ECO:0000256" key="8">
    <source>
        <dbReference type="ARBA" id="ARBA00022989"/>
    </source>
</evidence>
<comment type="function">
    <text evidence="11">Required for the insertion and/or proper folding and/or complex formation of integral membrane proteins into the membrane. Involved in integration of membrane proteins that insert both dependently and independently of the Sec translocase complex, as well as at least some lipoproteins. Aids folding of multispanning membrane proteins.</text>
</comment>
<dbReference type="NCBIfam" id="TIGR03592">
    <property type="entry name" value="yidC_oxa1_cterm"/>
    <property type="match status" value="1"/>
</dbReference>
<feature type="transmembrane region" description="Helical" evidence="18">
    <location>
        <begin position="217"/>
        <end position="243"/>
    </location>
</feature>
<evidence type="ECO:0000256" key="3">
    <source>
        <dbReference type="ARBA" id="ARBA00015325"/>
    </source>
</evidence>
<dbReference type="EMBL" id="JAROAV010000023">
    <property type="protein sequence ID" value="MDF8263877.1"/>
    <property type="molecule type" value="Genomic_DNA"/>
</dbReference>
<comment type="subunit">
    <text evidence="12">Interacts with the Sec translocase complex via SecD. Specifically interacts with transmembrane segments of nascent integral membrane proteins during membrane integration.</text>
</comment>
<feature type="region of interest" description="Disordered" evidence="17">
    <location>
        <begin position="276"/>
        <end position="336"/>
    </location>
</feature>
<evidence type="ECO:0000256" key="4">
    <source>
        <dbReference type="ARBA" id="ARBA00022448"/>
    </source>
</evidence>
<dbReference type="Pfam" id="PF02096">
    <property type="entry name" value="60KD_IMP"/>
    <property type="match status" value="1"/>
</dbReference>
<keyword evidence="10" id="KW-0143">Chaperone</keyword>
<evidence type="ECO:0000256" key="12">
    <source>
        <dbReference type="ARBA" id="ARBA00026028"/>
    </source>
</evidence>
<sequence>MLDTILFPLEWFVATIMVGFHKAFTFLGLPEDNGWTWALSIVGLVIVLRILLIPLFVKQIKSSRRLQLIQPEMQKIQAKYKGKKDQESRQKMTEETMELYKRTGTNPFGSCLPILLQSPFFFALFRVLHGLPQMADGRKDPIGPLTKQLAGQAENSTLFGAQLSSTFLNSHGAAAKIVTMVLIVLMSLTTFTTQRQLMTKNMPASALDNPMAKQQKYIMYLMPLIFFITGPNFPIGVLIYWLVTNLWSMGQQFYVIRRMPAPGSAAEKALEERNRAKGKITKKLTVPGLGARDEDEPTAEAKPSGTPGRSNSGGQQAGKGGGQRVQPKRNSQRRKR</sequence>
<keyword evidence="4" id="KW-0813">Transport</keyword>
<feature type="transmembrane region" description="Helical" evidence="18">
    <location>
        <begin position="107"/>
        <end position="128"/>
    </location>
</feature>
<dbReference type="InterPro" id="IPR001708">
    <property type="entry name" value="YidC/ALB3/OXA1/COX18"/>
</dbReference>
<dbReference type="InterPro" id="IPR028055">
    <property type="entry name" value="YidC/Oxa/ALB_C"/>
</dbReference>
<evidence type="ECO:0000256" key="10">
    <source>
        <dbReference type="ARBA" id="ARBA00023186"/>
    </source>
</evidence>
<feature type="domain" description="Membrane insertase YidC/Oxa/ALB C-terminal" evidence="19">
    <location>
        <begin position="37"/>
        <end position="256"/>
    </location>
</feature>
<comment type="similarity">
    <text evidence="2">Belongs to the OXA1/ALB3/YidC family. Type 1 subfamily.</text>
</comment>
<dbReference type="NCBIfam" id="NF002350">
    <property type="entry name" value="PRK01315.1"/>
    <property type="match status" value="1"/>
</dbReference>
<keyword evidence="7" id="KW-0653">Protein transport</keyword>
<keyword evidence="5" id="KW-1003">Cell membrane</keyword>
<feature type="transmembrane region" description="Helical" evidence="18">
    <location>
        <begin position="173"/>
        <end position="192"/>
    </location>
</feature>
<comment type="caution">
    <text evidence="20">The sequence shown here is derived from an EMBL/GenBank/DDBJ whole genome shotgun (WGS) entry which is preliminary data.</text>
</comment>
<evidence type="ECO:0000313" key="20">
    <source>
        <dbReference type="EMBL" id="MDF8263877.1"/>
    </source>
</evidence>
<evidence type="ECO:0000256" key="6">
    <source>
        <dbReference type="ARBA" id="ARBA00022692"/>
    </source>
</evidence>
<evidence type="ECO:0000256" key="7">
    <source>
        <dbReference type="ARBA" id="ARBA00022927"/>
    </source>
</evidence>
<evidence type="ECO:0000259" key="19">
    <source>
        <dbReference type="Pfam" id="PF02096"/>
    </source>
</evidence>
<feature type="compositionally biased region" description="Basic residues" evidence="17">
    <location>
        <begin position="326"/>
        <end position="336"/>
    </location>
</feature>
<evidence type="ECO:0000256" key="16">
    <source>
        <dbReference type="RuleBase" id="RU003945"/>
    </source>
</evidence>
<protein>
    <recommendedName>
        <fullName evidence="3">Membrane protein insertase YidC</fullName>
    </recommendedName>
    <alternativeName>
        <fullName evidence="15">Foldase YidC</fullName>
    </alternativeName>
    <alternativeName>
        <fullName evidence="14">Membrane integrase YidC</fullName>
    </alternativeName>
    <alternativeName>
        <fullName evidence="13">Membrane protein YidC</fullName>
    </alternativeName>
</protein>
<dbReference type="Proteomes" id="UP001528912">
    <property type="component" value="Unassembled WGS sequence"/>
</dbReference>
<reference evidence="20 21" key="1">
    <citation type="submission" date="2023-03" db="EMBL/GenBank/DDBJ databases">
        <title>YIM 133296 draft genome.</title>
        <authorList>
            <person name="Xiong L."/>
        </authorList>
    </citation>
    <scope>NUCLEOTIDE SEQUENCE [LARGE SCALE GENOMIC DNA]</scope>
    <source>
        <strain evidence="20 21">YIM 133296</strain>
    </source>
</reference>
<evidence type="ECO:0000256" key="14">
    <source>
        <dbReference type="ARBA" id="ARBA00033245"/>
    </source>
</evidence>
<dbReference type="PANTHER" id="PTHR12428">
    <property type="entry name" value="OXA1"/>
    <property type="match status" value="1"/>
</dbReference>
<evidence type="ECO:0000256" key="17">
    <source>
        <dbReference type="SAM" id="MobiDB-lite"/>
    </source>
</evidence>
<evidence type="ECO:0000256" key="2">
    <source>
        <dbReference type="ARBA" id="ARBA00010527"/>
    </source>
</evidence>
<comment type="subcellular location">
    <subcellularLocation>
        <location evidence="1">Cell membrane</location>
        <topology evidence="1">Multi-pass membrane protein</topology>
    </subcellularLocation>
    <subcellularLocation>
        <location evidence="16">Membrane</location>
        <topology evidence="16">Multi-pass membrane protein</topology>
    </subcellularLocation>
</comment>
<keyword evidence="9 18" id="KW-0472">Membrane</keyword>
<feature type="transmembrane region" description="Helical" evidence="18">
    <location>
        <begin position="12"/>
        <end position="29"/>
    </location>
</feature>
<evidence type="ECO:0000256" key="9">
    <source>
        <dbReference type="ARBA" id="ARBA00023136"/>
    </source>
</evidence>